<evidence type="ECO:0000259" key="1">
    <source>
        <dbReference type="Pfam" id="PF00266"/>
    </source>
</evidence>
<dbReference type="InterPro" id="IPR000192">
    <property type="entry name" value="Aminotrans_V_dom"/>
</dbReference>
<keyword evidence="2" id="KW-0808">Transferase</keyword>
<dbReference type="AlphaFoldDB" id="A0A6J4LTP6"/>
<gene>
    <name evidence="2" type="ORF">AVDCRST_MAG46-2008</name>
</gene>
<dbReference type="InterPro" id="IPR015424">
    <property type="entry name" value="PyrdxlP-dep_Trfase"/>
</dbReference>
<dbReference type="InterPro" id="IPR015421">
    <property type="entry name" value="PyrdxlP-dep_Trfase_major"/>
</dbReference>
<dbReference type="Gene3D" id="3.40.640.10">
    <property type="entry name" value="Type I PLP-dependent aspartate aminotransferase-like (Major domain)"/>
    <property type="match status" value="1"/>
</dbReference>
<proteinExistence type="predicted"/>
<dbReference type="EMBL" id="CADCUD010000130">
    <property type="protein sequence ID" value="CAA9341184.1"/>
    <property type="molecule type" value="Genomic_DNA"/>
</dbReference>
<dbReference type="PANTHER" id="PTHR43586">
    <property type="entry name" value="CYSTEINE DESULFURASE"/>
    <property type="match status" value="1"/>
</dbReference>
<name>A0A6J4LTP6_9ACTN</name>
<sequence length="355" mass="37298">MTGTLTIEQARAEFAAAPGYLNTASLGLPPERSWNALQSDLQQWRTGFADPRGYDKGVAEARRTYARLVGVDVASVAVGSQVSALVGMVAASLPDGSEVLTADGDFTSVLFPFVAQEQRGITVRVVPLEAIADEVRESTTVVSVSAVQSADGRVADLDALEEASARTGARVLLDITQAAGWLPVDASRFAYTVCGGYKWLLAARGAAYLTVQPDLLDSIVPHAAGWYAGDEPWTSIYGVPLRLAPDARRLDVSPVWLAWVTAAPSLQLLASVGMPVVHEHSVGLANRCRKRLGLPGTDSAIVSVAVADGAATALVEAGVVGAMRAGRLRLAFHLCNDDRDVDLVVSALDGLSVHS</sequence>
<dbReference type="Gene3D" id="3.90.1150.10">
    <property type="entry name" value="Aspartate Aminotransferase, domain 1"/>
    <property type="match status" value="1"/>
</dbReference>
<protein>
    <submittedName>
        <fullName evidence="2">Cysteine desulfurase</fullName>
        <ecNumber evidence="2">2.8.1.7</ecNumber>
    </submittedName>
</protein>
<evidence type="ECO:0000313" key="2">
    <source>
        <dbReference type="EMBL" id="CAA9341184.1"/>
    </source>
</evidence>
<feature type="domain" description="Aminotransferase class V" evidence="1">
    <location>
        <begin position="79"/>
        <end position="292"/>
    </location>
</feature>
<dbReference type="InterPro" id="IPR015422">
    <property type="entry name" value="PyrdxlP-dep_Trfase_small"/>
</dbReference>
<accession>A0A6J4LTP6</accession>
<dbReference type="EC" id="2.8.1.7" evidence="2"/>
<organism evidence="2">
    <name type="scientific">uncultured Nocardioidaceae bacterium</name>
    <dbReference type="NCBI Taxonomy" id="253824"/>
    <lineage>
        <taxon>Bacteria</taxon>
        <taxon>Bacillati</taxon>
        <taxon>Actinomycetota</taxon>
        <taxon>Actinomycetes</taxon>
        <taxon>Propionibacteriales</taxon>
        <taxon>Nocardioidaceae</taxon>
        <taxon>environmental samples</taxon>
    </lineage>
</organism>
<reference evidence="2" key="1">
    <citation type="submission" date="2020-02" db="EMBL/GenBank/DDBJ databases">
        <authorList>
            <person name="Meier V. D."/>
        </authorList>
    </citation>
    <scope>NUCLEOTIDE SEQUENCE</scope>
    <source>
        <strain evidence="2">AVDCRST_MAG46</strain>
    </source>
</reference>
<dbReference type="Pfam" id="PF00266">
    <property type="entry name" value="Aminotran_5"/>
    <property type="match status" value="1"/>
</dbReference>
<dbReference type="GO" id="GO:0031071">
    <property type="term" value="F:cysteine desulfurase activity"/>
    <property type="evidence" value="ECO:0007669"/>
    <property type="project" value="UniProtKB-EC"/>
</dbReference>
<dbReference type="SUPFAM" id="SSF53383">
    <property type="entry name" value="PLP-dependent transferases"/>
    <property type="match status" value="1"/>
</dbReference>
<dbReference type="PANTHER" id="PTHR43586:SF21">
    <property type="entry name" value="PYRIDOXAL PHOSPHATE (PLP)-DEPENDENT ASPARTATE AMINOTRANSFERASE SUPERFAMILY"/>
    <property type="match status" value="1"/>
</dbReference>